<name>A0A164FSF7_BACCE</name>
<organism evidence="1 2">
    <name type="scientific">Bacillus cereus</name>
    <dbReference type="NCBI Taxonomy" id="1396"/>
    <lineage>
        <taxon>Bacteria</taxon>
        <taxon>Bacillati</taxon>
        <taxon>Bacillota</taxon>
        <taxon>Bacilli</taxon>
        <taxon>Bacillales</taxon>
        <taxon>Bacillaceae</taxon>
        <taxon>Bacillus</taxon>
        <taxon>Bacillus cereus group</taxon>
    </lineage>
</organism>
<accession>A0A164FSF7</accession>
<gene>
    <name evidence="1" type="ORF">B4082_2312</name>
</gene>
<evidence type="ECO:0000313" key="2">
    <source>
        <dbReference type="Proteomes" id="UP000076501"/>
    </source>
</evidence>
<dbReference type="AlphaFoldDB" id="A0A164FSF7"/>
<protein>
    <submittedName>
        <fullName evidence="1">Uncharacterized protein</fullName>
    </submittedName>
</protein>
<comment type="caution">
    <text evidence="1">The sequence shown here is derived from an EMBL/GenBank/DDBJ whole genome shotgun (WGS) entry which is preliminary data.</text>
</comment>
<sequence length="44" mass="5414">MSFIQGWFQKNDMPPKYKMIKRTITMKAIKEIFFQEFFISRPPL</sequence>
<dbReference type="Proteomes" id="UP000076501">
    <property type="component" value="Unassembled WGS sequence"/>
</dbReference>
<proteinExistence type="predicted"/>
<dbReference type="EMBL" id="LJKA01000036">
    <property type="protein sequence ID" value="KZD36495.1"/>
    <property type="molecule type" value="Genomic_DNA"/>
</dbReference>
<evidence type="ECO:0000313" key="1">
    <source>
        <dbReference type="EMBL" id="KZD36495.1"/>
    </source>
</evidence>
<reference evidence="1 2" key="1">
    <citation type="submission" date="2015-09" db="EMBL/GenBank/DDBJ databases">
        <title>Bacillus cereus food isolates.</title>
        <authorList>
            <person name="Boekhorst J."/>
        </authorList>
    </citation>
    <scope>NUCLEOTIDE SEQUENCE [LARGE SCALE GENOMIC DNA]</scope>
    <source>
        <strain evidence="1 2">B4082</strain>
    </source>
</reference>
<dbReference type="PATRIC" id="fig|1396.539.peg.3450"/>